<evidence type="ECO:0000313" key="1">
    <source>
        <dbReference type="EMBL" id="GAF72621.1"/>
    </source>
</evidence>
<dbReference type="EMBL" id="BARS01006715">
    <property type="protein sequence ID" value="GAF72621.1"/>
    <property type="molecule type" value="Genomic_DNA"/>
</dbReference>
<gene>
    <name evidence="1" type="ORF">S01H1_13031</name>
</gene>
<comment type="caution">
    <text evidence="1">The sequence shown here is derived from an EMBL/GenBank/DDBJ whole genome shotgun (WGS) entry which is preliminary data.</text>
</comment>
<feature type="non-terminal residue" evidence="1">
    <location>
        <position position="318"/>
    </location>
</feature>
<accession>X0SBS7</accession>
<dbReference type="AlphaFoldDB" id="X0SBS7"/>
<protein>
    <recommendedName>
        <fullName evidence="2">Tip attachment protein J domain-containing protein</fullName>
    </recommendedName>
</protein>
<evidence type="ECO:0008006" key="2">
    <source>
        <dbReference type="Google" id="ProtNLM"/>
    </source>
</evidence>
<sequence>MIGYGEAAKPSHWLLELQVGGVLYRVATSPVVVANDAGTSYRYEGGLADPGMLPLIADGGAQQSVRVSLDIDEDWALQEARGVSLERCEGVLRHWHEGTTLERARIQLRGLSASAKYGSREDGLSFDLVRDPVSQSDIFPTPQMRATADTWPVRGGGQSLAENIIGQSYIVPIGRPGDATDGDDVTAFPEPVIPALMVEFLATNQTSRLLLAVGRVTAPAGVVRILNATSGVETNSGTVGYFDDLLGRECTYAEFATGLSSAGLGDAGDSYFWAAGATGSGVSAVLGIPNPFGSGELRGAGDLLLWALLKHSTIRVDR</sequence>
<proteinExistence type="predicted"/>
<organism evidence="1">
    <name type="scientific">marine sediment metagenome</name>
    <dbReference type="NCBI Taxonomy" id="412755"/>
    <lineage>
        <taxon>unclassified sequences</taxon>
        <taxon>metagenomes</taxon>
        <taxon>ecological metagenomes</taxon>
    </lineage>
</organism>
<reference evidence="1" key="1">
    <citation type="journal article" date="2014" name="Front. Microbiol.">
        <title>High frequency of phylogenetically diverse reductive dehalogenase-homologous genes in deep subseafloor sedimentary metagenomes.</title>
        <authorList>
            <person name="Kawai M."/>
            <person name="Futagami T."/>
            <person name="Toyoda A."/>
            <person name="Takaki Y."/>
            <person name="Nishi S."/>
            <person name="Hori S."/>
            <person name="Arai W."/>
            <person name="Tsubouchi T."/>
            <person name="Morono Y."/>
            <person name="Uchiyama I."/>
            <person name="Ito T."/>
            <person name="Fujiyama A."/>
            <person name="Inagaki F."/>
            <person name="Takami H."/>
        </authorList>
    </citation>
    <scope>NUCLEOTIDE SEQUENCE</scope>
    <source>
        <strain evidence="1">Expedition CK06-06</strain>
    </source>
</reference>
<name>X0SBS7_9ZZZZ</name>